<sequence>MIYPCFSLEKPEIKVERLILLTCSLQNIIIKSENLTKFHTKTSFCSYNI</sequence>
<name>A6JHS8_RAT</name>
<proteinExistence type="predicted"/>
<dbReference type="EMBL" id="CH473986">
    <property type="protein sequence ID" value="EDL94402.1"/>
    <property type="molecule type" value="Genomic_DNA"/>
</dbReference>
<dbReference type="AlphaFoldDB" id="A6JHS8"/>
<accession>A6JHS8</accession>
<evidence type="ECO:0000313" key="2">
    <source>
        <dbReference type="Proteomes" id="UP000234681"/>
    </source>
</evidence>
<gene>
    <name evidence="1" type="ORF">rCG_57446</name>
</gene>
<evidence type="ECO:0000313" key="1">
    <source>
        <dbReference type="EMBL" id="EDL94402.1"/>
    </source>
</evidence>
<dbReference type="Proteomes" id="UP000234681">
    <property type="component" value="Chromosome 1"/>
</dbReference>
<reference evidence="2" key="1">
    <citation type="submission" date="2005-09" db="EMBL/GenBank/DDBJ databases">
        <authorList>
            <person name="Mural R.J."/>
            <person name="Li P.W."/>
            <person name="Adams M.D."/>
            <person name="Amanatides P.G."/>
            <person name="Baden-Tillson H."/>
            <person name="Barnstead M."/>
            <person name="Chin S.H."/>
            <person name="Dew I."/>
            <person name="Evans C.A."/>
            <person name="Ferriera S."/>
            <person name="Flanigan M."/>
            <person name="Fosler C."/>
            <person name="Glodek A."/>
            <person name="Gu Z."/>
            <person name="Holt R.A."/>
            <person name="Jennings D."/>
            <person name="Kraft C.L."/>
            <person name="Lu F."/>
            <person name="Nguyen T."/>
            <person name="Nusskern D.R."/>
            <person name="Pfannkoch C.M."/>
            <person name="Sitter C."/>
            <person name="Sutton G.G."/>
            <person name="Venter J.C."/>
            <person name="Wang Z."/>
            <person name="Woodage T."/>
            <person name="Zheng X.H."/>
            <person name="Zhong F."/>
        </authorList>
    </citation>
    <scope>NUCLEOTIDE SEQUENCE [LARGE SCALE GENOMIC DNA]</scope>
    <source>
        <strain>BN</strain>
        <strain evidence="2">Sprague-Dawley</strain>
    </source>
</reference>
<protein>
    <submittedName>
        <fullName evidence="1">RCG57446</fullName>
    </submittedName>
</protein>
<organism evidence="1 2">
    <name type="scientific">Rattus norvegicus</name>
    <name type="common">Rat</name>
    <dbReference type="NCBI Taxonomy" id="10116"/>
    <lineage>
        <taxon>Eukaryota</taxon>
        <taxon>Metazoa</taxon>
        <taxon>Chordata</taxon>
        <taxon>Craniata</taxon>
        <taxon>Vertebrata</taxon>
        <taxon>Euteleostomi</taxon>
        <taxon>Mammalia</taxon>
        <taxon>Eutheria</taxon>
        <taxon>Euarchontoglires</taxon>
        <taxon>Glires</taxon>
        <taxon>Rodentia</taxon>
        <taxon>Myomorpha</taxon>
        <taxon>Muroidea</taxon>
        <taxon>Muridae</taxon>
        <taxon>Murinae</taxon>
        <taxon>Rattus</taxon>
    </lineage>
</organism>